<dbReference type="InterPro" id="IPR027408">
    <property type="entry name" value="PNPase/RNase_PH_dom_sf"/>
</dbReference>
<dbReference type="InterPro" id="IPR050590">
    <property type="entry name" value="Exosome_comp_Rrp42_subfam"/>
</dbReference>
<dbReference type="GO" id="GO:0071038">
    <property type="term" value="P:TRAMP-dependent tRNA surveillance pathway"/>
    <property type="evidence" value="ECO:0000318"/>
    <property type="project" value="GO_Central"/>
</dbReference>
<evidence type="ECO:0000259" key="7">
    <source>
        <dbReference type="Pfam" id="PF01138"/>
    </source>
</evidence>
<dbReference type="InParanoid" id="Q75B67"/>
<dbReference type="PANTHER" id="PTHR11097">
    <property type="entry name" value="EXOSOME COMPLEX EXONUCLEASE RIBOSOMAL RNA PROCESSING PROTEIN"/>
    <property type="match status" value="1"/>
</dbReference>
<dbReference type="GO" id="GO:0000177">
    <property type="term" value="C:cytoplasmic exosome (RNase complex)"/>
    <property type="evidence" value="ECO:0000318"/>
    <property type="project" value="GO_Central"/>
</dbReference>
<dbReference type="OrthoDB" id="272245at2759"/>
<evidence type="ECO:0000256" key="5">
    <source>
        <dbReference type="ARBA" id="ARBA00022835"/>
    </source>
</evidence>
<dbReference type="GO" id="GO:0000467">
    <property type="term" value="P:exonucleolytic trimming to generate mature 3'-end of 5.8S rRNA from tricistronic rRNA transcript (SSU-rRNA, 5.8S rRNA, LSU-rRNA)"/>
    <property type="evidence" value="ECO:0000318"/>
    <property type="project" value="GO_Central"/>
</dbReference>
<dbReference type="KEGG" id="ago:AGOS_ADL295W"/>
<dbReference type="CDD" id="cd11367">
    <property type="entry name" value="RNase_PH_RRP42"/>
    <property type="match status" value="1"/>
</dbReference>
<dbReference type="Gene3D" id="3.30.230.70">
    <property type="entry name" value="GHMP Kinase, N-terminal domain"/>
    <property type="match status" value="1"/>
</dbReference>
<dbReference type="SUPFAM" id="SSF55666">
    <property type="entry name" value="Ribonuclease PH domain 2-like"/>
    <property type="match status" value="1"/>
</dbReference>
<dbReference type="RefSeq" id="NP_983801.1">
    <property type="nucleotide sequence ID" value="NM_209154.1"/>
</dbReference>
<sequence length="263" mass="28182">MMLSVTEQLYLIDSLKAIPPIRADGRAAAQFRPLDVAVDFLPNSNGSARIITSDGSEALVSVKSKVVDHTVTSELIVVDVDITGQREDSPEVSSMASLVRRILAANVDAGALRLTKKYSFQLSVDVLVLCSQSYPVSLISFSIYAALKTTQLPKLVSGYDDLEVEELPLFHDHDLEPLAVEVPLLFTVAVVGDNVLVDPSAEEAGVSSAGLLLTWHGGRVAAPLRSIGISEHFCSGFQIAHLLKAIELVKAHAPAVARALYNL</sequence>
<dbReference type="AlphaFoldDB" id="Q75B67"/>
<dbReference type="GO" id="GO:0034475">
    <property type="term" value="P:U4 snRNA 3'-end processing"/>
    <property type="evidence" value="ECO:0000318"/>
    <property type="project" value="GO_Central"/>
</dbReference>
<feature type="domain" description="Exoribonuclease phosphorolytic" evidence="7">
    <location>
        <begin position="30"/>
        <end position="153"/>
    </location>
</feature>
<dbReference type="InterPro" id="IPR020568">
    <property type="entry name" value="Ribosomal_Su5_D2-typ_SF"/>
</dbReference>
<protein>
    <recommendedName>
        <fullName evidence="6">Ribosomal RNA-processing protein 42</fullName>
    </recommendedName>
</protein>
<keyword evidence="9" id="KW-1185">Reference proteome</keyword>
<accession>Q75B67</accession>
<keyword evidence="5" id="KW-0271">Exosome</keyword>
<evidence type="ECO:0000256" key="6">
    <source>
        <dbReference type="ARBA" id="ARBA00042523"/>
    </source>
</evidence>
<dbReference type="GO" id="GO:0000176">
    <property type="term" value="C:nuclear exosome (RNase complex)"/>
    <property type="evidence" value="ECO:0000318"/>
    <property type="project" value="GO_Central"/>
</dbReference>
<name>Q75B67_EREGS</name>
<comment type="subcellular location">
    <subcellularLocation>
        <location evidence="1">Cytoplasm</location>
    </subcellularLocation>
    <subcellularLocation>
        <location evidence="2">Nucleus</location>
        <location evidence="2">Nucleolus</location>
    </subcellularLocation>
</comment>
<dbReference type="GO" id="GO:0035925">
    <property type="term" value="F:mRNA 3'-UTR AU-rich region binding"/>
    <property type="evidence" value="ECO:0000318"/>
    <property type="project" value="GO_Central"/>
</dbReference>
<dbReference type="GO" id="GO:0071035">
    <property type="term" value="P:nuclear polyadenylation-dependent rRNA catabolic process"/>
    <property type="evidence" value="ECO:0000318"/>
    <property type="project" value="GO_Central"/>
</dbReference>
<dbReference type="STRING" id="284811.Q75B67"/>
<evidence type="ECO:0000256" key="1">
    <source>
        <dbReference type="ARBA" id="ARBA00004496"/>
    </source>
</evidence>
<evidence type="ECO:0000313" key="9">
    <source>
        <dbReference type="Proteomes" id="UP000000591"/>
    </source>
</evidence>
<dbReference type="GO" id="GO:0005730">
    <property type="term" value="C:nucleolus"/>
    <property type="evidence" value="ECO:0007669"/>
    <property type="project" value="UniProtKB-SubCell"/>
</dbReference>
<evidence type="ECO:0000256" key="2">
    <source>
        <dbReference type="ARBA" id="ARBA00004604"/>
    </source>
</evidence>
<dbReference type="GO" id="GO:0034476">
    <property type="term" value="P:U5 snRNA 3'-end processing"/>
    <property type="evidence" value="ECO:0000318"/>
    <property type="project" value="GO_Central"/>
</dbReference>
<gene>
    <name evidence="8" type="ORF">AGOS_ADL295W</name>
</gene>
<dbReference type="eggNOG" id="KOG1612">
    <property type="taxonomic scope" value="Eukaryota"/>
</dbReference>
<dbReference type="FunCoup" id="Q75B67">
    <property type="interactions" value="182"/>
</dbReference>
<comment type="similarity">
    <text evidence="3">Belongs to the RNase PH family.</text>
</comment>
<dbReference type="InterPro" id="IPR001247">
    <property type="entry name" value="ExoRNase_PH_dom1"/>
</dbReference>
<dbReference type="Proteomes" id="UP000000591">
    <property type="component" value="Chromosome IV"/>
</dbReference>
<evidence type="ECO:0000256" key="4">
    <source>
        <dbReference type="ARBA" id="ARBA00022490"/>
    </source>
</evidence>
<dbReference type="GO" id="GO:0034473">
    <property type="term" value="P:U1 snRNA 3'-end processing"/>
    <property type="evidence" value="ECO:0000318"/>
    <property type="project" value="GO_Central"/>
</dbReference>
<dbReference type="OMA" id="INKRWHW"/>
<evidence type="ECO:0000256" key="3">
    <source>
        <dbReference type="ARBA" id="ARBA00006678"/>
    </source>
</evidence>
<keyword evidence="4" id="KW-0963">Cytoplasm</keyword>
<proteinExistence type="inferred from homology"/>
<reference evidence="8 9" key="1">
    <citation type="journal article" date="2004" name="Science">
        <title>The Ashbya gossypii genome as a tool for mapping the ancient Saccharomyces cerevisiae genome.</title>
        <authorList>
            <person name="Dietrich F.S."/>
            <person name="Voegeli S."/>
            <person name="Brachat S."/>
            <person name="Lerch A."/>
            <person name="Gates K."/>
            <person name="Steiner S."/>
            <person name="Mohr C."/>
            <person name="Pohlmann R."/>
            <person name="Luedi P."/>
            <person name="Choi S."/>
            <person name="Wing R.A."/>
            <person name="Flavier A."/>
            <person name="Gaffney T.D."/>
            <person name="Philippsen P."/>
        </authorList>
    </citation>
    <scope>NUCLEOTIDE SEQUENCE [LARGE SCALE GENOMIC DNA]</scope>
    <source>
        <strain evidence="9">ATCC 10895 / CBS 109.51 / FGSC 9923 / NRRL Y-1056</strain>
    </source>
</reference>
<dbReference type="GO" id="GO:0016075">
    <property type="term" value="P:rRNA catabolic process"/>
    <property type="evidence" value="ECO:0000318"/>
    <property type="project" value="GO_Central"/>
</dbReference>
<dbReference type="GO" id="GO:0071028">
    <property type="term" value="P:nuclear mRNA surveillance"/>
    <property type="evidence" value="ECO:0000318"/>
    <property type="project" value="GO_Central"/>
</dbReference>
<reference evidence="9" key="2">
    <citation type="journal article" date="2013" name="G3 (Bethesda)">
        <title>Genomes of Ashbya fungi isolated from insects reveal four mating-type loci, numerous translocations, lack of transposons, and distinct gene duplications.</title>
        <authorList>
            <person name="Dietrich F.S."/>
            <person name="Voegeli S."/>
            <person name="Kuo S."/>
            <person name="Philippsen P."/>
        </authorList>
    </citation>
    <scope>GENOME REANNOTATION</scope>
    <source>
        <strain evidence="9">ATCC 10895 / CBS 109.51 / FGSC 9923 / NRRL Y-1056</strain>
    </source>
</reference>
<dbReference type="PANTHER" id="PTHR11097:SF8">
    <property type="entry name" value="EXOSOME COMPLEX COMPONENT RRP42"/>
    <property type="match status" value="1"/>
</dbReference>
<dbReference type="HOGENOM" id="CLU_046570_1_0_1"/>
<dbReference type="GeneID" id="4619936"/>
<dbReference type="InterPro" id="IPR036345">
    <property type="entry name" value="ExoRNase_PH_dom2_sf"/>
</dbReference>
<organism evidence="8 9">
    <name type="scientific">Eremothecium gossypii (strain ATCC 10895 / CBS 109.51 / FGSC 9923 / NRRL Y-1056)</name>
    <name type="common">Yeast</name>
    <name type="synonym">Ashbya gossypii</name>
    <dbReference type="NCBI Taxonomy" id="284811"/>
    <lineage>
        <taxon>Eukaryota</taxon>
        <taxon>Fungi</taxon>
        <taxon>Dikarya</taxon>
        <taxon>Ascomycota</taxon>
        <taxon>Saccharomycotina</taxon>
        <taxon>Saccharomycetes</taxon>
        <taxon>Saccharomycetales</taxon>
        <taxon>Saccharomycetaceae</taxon>
        <taxon>Eremothecium</taxon>
    </lineage>
</organism>
<dbReference type="SUPFAM" id="SSF54211">
    <property type="entry name" value="Ribosomal protein S5 domain 2-like"/>
    <property type="match status" value="1"/>
</dbReference>
<dbReference type="EMBL" id="AE016817">
    <property type="protein sequence ID" value="AAS51625.1"/>
    <property type="molecule type" value="Genomic_DNA"/>
</dbReference>
<evidence type="ECO:0000313" key="8">
    <source>
        <dbReference type="EMBL" id="AAS51625.1"/>
    </source>
</evidence>
<dbReference type="Pfam" id="PF01138">
    <property type="entry name" value="RNase_PH"/>
    <property type="match status" value="1"/>
</dbReference>